<dbReference type="InterPro" id="IPR015943">
    <property type="entry name" value="WD40/YVTN_repeat-like_dom_sf"/>
</dbReference>
<dbReference type="AlphaFoldDB" id="A0A084G3E1"/>
<dbReference type="PROSITE" id="PS50082">
    <property type="entry name" value="WD_REPEATS_2"/>
    <property type="match status" value="1"/>
</dbReference>
<feature type="compositionally biased region" description="Basic and acidic residues" evidence="5">
    <location>
        <begin position="149"/>
        <end position="158"/>
    </location>
</feature>
<dbReference type="Proteomes" id="UP000028545">
    <property type="component" value="Unassembled WGS sequence"/>
</dbReference>
<dbReference type="SUPFAM" id="SSF101898">
    <property type="entry name" value="NHL repeat"/>
    <property type="match status" value="1"/>
</dbReference>
<reference evidence="6 7" key="1">
    <citation type="journal article" date="2014" name="Genome Announc.">
        <title>Draft genome sequence of the pathogenic fungus Scedosporium apiospermum.</title>
        <authorList>
            <person name="Vandeputte P."/>
            <person name="Ghamrawi S."/>
            <person name="Rechenmann M."/>
            <person name="Iltis A."/>
            <person name="Giraud S."/>
            <person name="Fleury M."/>
            <person name="Thornton C."/>
            <person name="Delhaes L."/>
            <person name="Meyer W."/>
            <person name="Papon N."/>
            <person name="Bouchara J.P."/>
        </authorList>
    </citation>
    <scope>NUCLEOTIDE SEQUENCE [LARGE SCALE GENOMIC DNA]</scope>
    <source>
        <strain evidence="6 7">IHEM 14462</strain>
    </source>
</reference>
<dbReference type="GO" id="GO:0031932">
    <property type="term" value="C:TORC2 complex"/>
    <property type="evidence" value="ECO:0007669"/>
    <property type="project" value="InterPro"/>
</dbReference>
<protein>
    <submittedName>
        <fullName evidence="6">WD repeat protein</fullName>
    </submittedName>
</protein>
<evidence type="ECO:0000256" key="3">
    <source>
        <dbReference type="ARBA" id="ARBA00022737"/>
    </source>
</evidence>
<evidence type="ECO:0000256" key="2">
    <source>
        <dbReference type="ARBA" id="ARBA00022574"/>
    </source>
</evidence>
<evidence type="ECO:0000256" key="5">
    <source>
        <dbReference type="SAM" id="MobiDB-lite"/>
    </source>
</evidence>
<keyword evidence="7" id="KW-1185">Reference proteome</keyword>
<dbReference type="GO" id="GO:0031931">
    <property type="term" value="C:TORC1 complex"/>
    <property type="evidence" value="ECO:0007669"/>
    <property type="project" value="InterPro"/>
</dbReference>
<feature type="repeat" description="WD" evidence="4">
    <location>
        <begin position="768"/>
        <end position="790"/>
    </location>
</feature>
<dbReference type="PANTHER" id="PTHR19842">
    <property type="entry name" value="G BETA-LIKE PROTEIN GBL"/>
    <property type="match status" value="1"/>
</dbReference>
<feature type="compositionally biased region" description="Low complexity" evidence="5">
    <location>
        <begin position="160"/>
        <end position="170"/>
    </location>
</feature>
<gene>
    <name evidence="6" type="ORF">SAPIO_CDS6660</name>
</gene>
<dbReference type="OMA" id="NCAGDIA"/>
<comment type="similarity">
    <text evidence="1">Belongs to the WD repeat LST8 family.</text>
</comment>
<feature type="compositionally biased region" description="Polar residues" evidence="5">
    <location>
        <begin position="35"/>
        <end position="44"/>
    </location>
</feature>
<dbReference type="HOGENOM" id="CLU_004531_1_0_1"/>
<dbReference type="RefSeq" id="XP_016641652.1">
    <property type="nucleotide sequence ID" value="XM_016788708.1"/>
</dbReference>
<organism evidence="6 7">
    <name type="scientific">Pseudallescheria apiosperma</name>
    <name type="common">Scedosporium apiospermum</name>
    <dbReference type="NCBI Taxonomy" id="563466"/>
    <lineage>
        <taxon>Eukaryota</taxon>
        <taxon>Fungi</taxon>
        <taxon>Dikarya</taxon>
        <taxon>Ascomycota</taxon>
        <taxon>Pezizomycotina</taxon>
        <taxon>Sordariomycetes</taxon>
        <taxon>Hypocreomycetidae</taxon>
        <taxon>Microascales</taxon>
        <taxon>Microascaceae</taxon>
        <taxon>Scedosporium</taxon>
    </lineage>
</organism>
<dbReference type="GO" id="GO:0032956">
    <property type="term" value="P:regulation of actin cytoskeleton organization"/>
    <property type="evidence" value="ECO:0007669"/>
    <property type="project" value="TreeGrafter"/>
</dbReference>
<sequence>MPATVLTYSGSYEFPVDLTADDTPPPPPPPHAPSRNGTLASTPSIPQPEVIKIDPEPPKKKRRLVRDSYIKQEDDIYDAGLGEDLTLPSAQATDEAGRDSPPSHAHGPNLAENPPPPPTPRPLAQNSRRILLSDVSPANYRSRARALEWRSQKQEGARQEGGSASGALLEGATGSRNRWFTLGPQRPYIDAKNRCLIETALRSSKVASLGLETLKEPYTYHVDFSKEEIEYVRQQARELVTLSKPPKNPVREIAKILRRRPLVASLLPEKIHRQGAVCARSELDLYYFLVDVNEGRVAKRPRIYTLRRDIFDTARTTSRSGRTSSLLFKREIEGRSLFGRGGNVSGIKDEVRLVREDELELRQEWTDCAGDIITISWVSDSSFICGTTEHSDSHNQQYNKPGNLLLCSTSAGTLRAFSDHRIPRPVVAKGENSTEAMRRSQDPWLYASVVSSAYDEKLDLAYTSSFDKTVKAWRVDKTGKSMKLMGTWQHDANVNFVVVSKHDSRFVATASDVQVQAVRVYCVVDPDNLSSSPYRGLGGRVGGPEVQPGESDSWAYHPATIQWGLAEACAHHLLVGYSPRASSADDNDIPEERRNSGVMRMFNVRTGGEVSMGIPMAQNVFEVIWHPTKPIFIVATSVPVNMAGHNVRTQIRVFALSSRTGSVTSPPLRPENNAATISASAEFYGFTHILDCYSLDINELTIRPNSPEFFYVTAASTDGKVYVWDTAQGDRPIHILCHGEPIEEYRGDREKEDVGVKFTAWGSTLDRLYTGGSDGVVKIWNVRHKDPLIRDLLEVTGPVSAGAFSPDFSKLAVGDASGRVYLLSVDKEDDMAGDFVHLPFDNGRATRPVRRPKPYIPHPEPPPPEGWQSDDDPDSGVLRARQYLAREQLVRNPNPILGVFQGPNYSSLNLYRAEAHAENDPTGPLLSSFEVDQQEASSQSIRSTGWRWRRRALIYAQPTQPCYAAAEQHQKNCEKDLDWEMLAPEVKADLEASQVDLWMLERMDYGLDLEAET</sequence>
<dbReference type="VEuPathDB" id="FungiDB:SAPIO_CDS6660"/>
<accession>A0A084G3E1</accession>
<evidence type="ECO:0000313" key="6">
    <source>
        <dbReference type="EMBL" id="KEZ41853.1"/>
    </source>
</evidence>
<keyword evidence="2 4" id="KW-0853">WD repeat</keyword>
<feature type="compositionally biased region" description="Pro residues" evidence="5">
    <location>
        <begin position="23"/>
        <end position="32"/>
    </location>
</feature>
<feature type="region of interest" description="Disordered" evidence="5">
    <location>
        <begin position="149"/>
        <end position="170"/>
    </location>
</feature>
<evidence type="ECO:0000313" key="7">
    <source>
        <dbReference type="Proteomes" id="UP000028545"/>
    </source>
</evidence>
<dbReference type="PROSITE" id="PS00678">
    <property type="entry name" value="WD_REPEATS_1"/>
    <property type="match status" value="1"/>
</dbReference>
<comment type="caution">
    <text evidence="6">The sequence shown here is derived from an EMBL/GenBank/DDBJ whole genome shotgun (WGS) entry which is preliminary data.</text>
</comment>
<dbReference type="Gene3D" id="2.130.10.10">
    <property type="entry name" value="YVTN repeat-like/Quinoprotein amine dehydrogenase"/>
    <property type="match status" value="1"/>
</dbReference>
<dbReference type="SMART" id="SM00320">
    <property type="entry name" value="WD40"/>
    <property type="match status" value="6"/>
</dbReference>
<evidence type="ECO:0000256" key="1">
    <source>
        <dbReference type="ARBA" id="ARBA00009890"/>
    </source>
</evidence>
<proteinExistence type="inferred from homology"/>
<feature type="compositionally biased region" description="Basic and acidic residues" evidence="5">
    <location>
        <begin position="65"/>
        <end position="74"/>
    </location>
</feature>
<dbReference type="SUPFAM" id="SSF50978">
    <property type="entry name" value="WD40 repeat-like"/>
    <property type="match status" value="1"/>
</dbReference>
<dbReference type="PANTHER" id="PTHR19842:SF2">
    <property type="entry name" value="WD REPEAT PROTEIN (AFU_ORTHOLOGUE AFUA_5G04300)"/>
    <property type="match status" value="1"/>
</dbReference>
<dbReference type="KEGG" id="sapo:SAPIO_CDS6660"/>
<dbReference type="OrthoDB" id="10248252at2759"/>
<evidence type="ECO:0000256" key="4">
    <source>
        <dbReference type="PROSITE-ProRule" id="PRU00221"/>
    </source>
</evidence>
<keyword evidence="3" id="KW-0677">Repeat</keyword>
<dbReference type="EMBL" id="JOWA01000106">
    <property type="protein sequence ID" value="KEZ41853.1"/>
    <property type="molecule type" value="Genomic_DNA"/>
</dbReference>
<dbReference type="GeneID" id="27725732"/>
<name>A0A084G3E1_PSEDA</name>
<feature type="region of interest" description="Disordered" evidence="5">
    <location>
        <begin position="846"/>
        <end position="875"/>
    </location>
</feature>
<feature type="compositionally biased region" description="Pro residues" evidence="5">
    <location>
        <begin position="854"/>
        <end position="865"/>
    </location>
</feature>
<feature type="region of interest" description="Disordered" evidence="5">
    <location>
        <begin position="1"/>
        <end position="124"/>
    </location>
</feature>
<dbReference type="InterPro" id="IPR036322">
    <property type="entry name" value="WD40_repeat_dom_sf"/>
</dbReference>
<dbReference type="GO" id="GO:0031929">
    <property type="term" value="P:TOR signaling"/>
    <property type="evidence" value="ECO:0007669"/>
    <property type="project" value="InterPro"/>
</dbReference>
<dbReference type="InterPro" id="IPR037588">
    <property type="entry name" value="MLST8"/>
</dbReference>
<feature type="compositionally biased region" description="Polar residues" evidence="5">
    <location>
        <begin position="1"/>
        <end position="10"/>
    </location>
</feature>
<dbReference type="InterPro" id="IPR001680">
    <property type="entry name" value="WD40_rpt"/>
</dbReference>
<dbReference type="InterPro" id="IPR019775">
    <property type="entry name" value="WD40_repeat_CS"/>
</dbReference>